<reference evidence="2 3" key="1">
    <citation type="submission" date="2024-04" db="EMBL/GenBank/DDBJ databases">
        <authorList>
            <person name="Fracassetti M."/>
        </authorList>
    </citation>
    <scope>NUCLEOTIDE SEQUENCE [LARGE SCALE GENOMIC DNA]</scope>
</reference>
<keyword evidence="3" id="KW-1185">Reference proteome</keyword>
<evidence type="ECO:0000313" key="3">
    <source>
        <dbReference type="Proteomes" id="UP001497516"/>
    </source>
</evidence>
<dbReference type="AlphaFoldDB" id="A0AAV2G6V1"/>
<protein>
    <submittedName>
        <fullName evidence="2">Uncharacterized protein</fullName>
    </submittedName>
</protein>
<evidence type="ECO:0000313" key="2">
    <source>
        <dbReference type="EMBL" id="CAL1405999.1"/>
    </source>
</evidence>
<gene>
    <name evidence="2" type="ORF">LTRI10_LOCUS45755</name>
</gene>
<accession>A0AAV2G6V1</accession>
<keyword evidence="1" id="KW-1133">Transmembrane helix</keyword>
<dbReference type="EMBL" id="OZ034821">
    <property type="protein sequence ID" value="CAL1405999.1"/>
    <property type="molecule type" value="Genomic_DNA"/>
</dbReference>
<keyword evidence="1" id="KW-0812">Transmembrane</keyword>
<dbReference type="Proteomes" id="UP001497516">
    <property type="component" value="Chromosome 8"/>
</dbReference>
<feature type="transmembrane region" description="Helical" evidence="1">
    <location>
        <begin position="21"/>
        <end position="39"/>
    </location>
</feature>
<organism evidence="2 3">
    <name type="scientific">Linum trigynum</name>
    <dbReference type="NCBI Taxonomy" id="586398"/>
    <lineage>
        <taxon>Eukaryota</taxon>
        <taxon>Viridiplantae</taxon>
        <taxon>Streptophyta</taxon>
        <taxon>Embryophyta</taxon>
        <taxon>Tracheophyta</taxon>
        <taxon>Spermatophyta</taxon>
        <taxon>Magnoliopsida</taxon>
        <taxon>eudicotyledons</taxon>
        <taxon>Gunneridae</taxon>
        <taxon>Pentapetalae</taxon>
        <taxon>rosids</taxon>
        <taxon>fabids</taxon>
        <taxon>Malpighiales</taxon>
        <taxon>Linaceae</taxon>
        <taxon>Linum</taxon>
    </lineage>
</organism>
<proteinExistence type="predicted"/>
<keyword evidence="1" id="KW-0472">Membrane</keyword>
<sequence>MELCSHRIFTSPKVVFCQHKFSFSALLCILPWLQLRNVIPWMMMMMMDFLSSESSPEPANDASVQPSSFNVVAITDYTSPPSPAALAPPVIHRSNRICHPPRHLVDTYEVDLPSFHTLHVSSFKYPLEVVVNYAWLSPNHRAYIATISREVESQSFKEAIHHAHWRAGKQK</sequence>
<evidence type="ECO:0000256" key="1">
    <source>
        <dbReference type="SAM" id="Phobius"/>
    </source>
</evidence>
<name>A0AAV2G6V1_9ROSI</name>